<feature type="compositionally biased region" description="Low complexity" evidence="1">
    <location>
        <begin position="366"/>
        <end position="380"/>
    </location>
</feature>
<keyword evidence="3" id="KW-1185">Reference proteome</keyword>
<dbReference type="EMBL" id="JBHSAY010000003">
    <property type="protein sequence ID" value="MFC4129527.1"/>
    <property type="molecule type" value="Genomic_DNA"/>
</dbReference>
<evidence type="ECO:0000256" key="1">
    <source>
        <dbReference type="SAM" id="MobiDB-lite"/>
    </source>
</evidence>
<accession>A0ABV8LF45</accession>
<reference evidence="3" key="1">
    <citation type="journal article" date="2019" name="Int. J. Syst. Evol. Microbiol.">
        <title>The Global Catalogue of Microorganisms (GCM) 10K type strain sequencing project: providing services to taxonomists for standard genome sequencing and annotation.</title>
        <authorList>
            <consortium name="The Broad Institute Genomics Platform"/>
            <consortium name="The Broad Institute Genome Sequencing Center for Infectious Disease"/>
            <person name="Wu L."/>
            <person name="Ma J."/>
        </authorList>
    </citation>
    <scope>NUCLEOTIDE SEQUENCE [LARGE SCALE GENOMIC DNA]</scope>
    <source>
        <strain evidence="3">CGMCC 4.7289</strain>
    </source>
</reference>
<evidence type="ECO:0000313" key="3">
    <source>
        <dbReference type="Proteomes" id="UP001595816"/>
    </source>
</evidence>
<dbReference type="Proteomes" id="UP001595816">
    <property type="component" value="Unassembled WGS sequence"/>
</dbReference>
<comment type="caution">
    <text evidence="2">The sequence shown here is derived from an EMBL/GenBank/DDBJ whole genome shotgun (WGS) entry which is preliminary data.</text>
</comment>
<proteinExistence type="predicted"/>
<feature type="compositionally biased region" description="Pro residues" evidence="1">
    <location>
        <begin position="354"/>
        <end position="365"/>
    </location>
</feature>
<organism evidence="2 3">
    <name type="scientific">Hamadaea flava</name>
    <dbReference type="NCBI Taxonomy" id="1742688"/>
    <lineage>
        <taxon>Bacteria</taxon>
        <taxon>Bacillati</taxon>
        <taxon>Actinomycetota</taxon>
        <taxon>Actinomycetes</taxon>
        <taxon>Micromonosporales</taxon>
        <taxon>Micromonosporaceae</taxon>
        <taxon>Hamadaea</taxon>
    </lineage>
</organism>
<feature type="compositionally biased region" description="Pro residues" evidence="1">
    <location>
        <begin position="381"/>
        <end position="391"/>
    </location>
</feature>
<name>A0ABV8LF45_9ACTN</name>
<evidence type="ECO:0000313" key="2">
    <source>
        <dbReference type="EMBL" id="MFC4129527.1"/>
    </source>
</evidence>
<sequence length="524" mass="55894">MTVRGIAIDLQAVTDLFTKLSSDVDVGLVPDGERAALGVGCGARFGTGFAALDVQGHVKASNVAFTLASTRYVDNLKSHLANARGLMASVEKVLTNYRSVDKVAAVLATSAMTRSAEFSDESTSSNTGIVGTGVATTLPQPPLPRAPEFASVDVAWGTAYDVQRMKDILFRDDIKESWNQVGALRLLGQALENHYRRFLELRPKLAEVWPVDGSPTAAEAQARIDEHARAVWQDAICAQTTAKALDGIVAAIAKAREKMLPLHERWQTVTTDFMPEAFDHAAQELNVRGREVMKELDATVGDLRTQIYFPETTRQVKGELDEPPEETFDPRRSGPEPSPDSEDVGGSRQSLQRPVPPIPGVPPGDGPVLSGGVPPVGISPSTPPSTLPVPPGVMSEAPYGGAWVLPGPATSTFRQNLPVGGVVAASPAVGFRNRASVAGTAGSSGMMSVPVGGYGGGAAASEGSGRQKMATEQWEVAEGVPPVIGEAGPFFEEEKEPDDEQRMRQEFEDWYNRTMLPWTEGLNL</sequence>
<gene>
    <name evidence="2" type="ORF">ACFOZ4_02795</name>
</gene>
<feature type="region of interest" description="Disordered" evidence="1">
    <location>
        <begin position="310"/>
        <end position="392"/>
    </location>
</feature>
<protein>
    <submittedName>
        <fullName evidence="2">Uncharacterized protein</fullName>
    </submittedName>
</protein>
<dbReference type="RefSeq" id="WP_253759559.1">
    <property type="nucleotide sequence ID" value="NZ_JAMZDZ010000001.1"/>
</dbReference>